<dbReference type="Proteomes" id="UP000703893">
    <property type="component" value="Unassembled WGS sequence"/>
</dbReference>
<dbReference type="EMBL" id="VGJX01000726">
    <property type="protein sequence ID" value="MBM3275798.1"/>
    <property type="molecule type" value="Genomic_DNA"/>
</dbReference>
<reference evidence="1 2" key="1">
    <citation type="submission" date="2019-03" db="EMBL/GenBank/DDBJ databases">
        <title>Lake Tanganyika Metagenome-Assembled Genomes (MAGs).</title>
        <authorList>
            <person name="Tran P."/>
        </authorList>
    </citation>
    <scope>NUCLEOTIDE SEQUENCE [LARGE SCALE GENOMIC DNA]</scope>
    <source>
        <strain evidence="1">K_DeepCast_65m_m2_236</strain>
    </source>
</reference>
<evidence type="ECO:0008006" key="3">
    <source>
        <dbReference type="Google" id="ProtNLM"/>
    </source>
</evidence>
<evidence type="ECO:0000313" key="2">
    <source>
        <dbReference type="Proteomes" id="UP000703893"/>
    </source>
</evidence>
<comment type="caution">
    <text evidence="1">The sequence shown here is derived from an EMBL/GenBank/DDBJ whole genome shotgun (WGS) entry which is preliminary data.</text>
</comment>
<dbReference type="AlphaFoldDB" id="A0A937X4Q9"/>
<protein>
    <recommendedName>
        <fullName evidence="3">Flp pilus-assembly TadG-like N-terminal domain-containing protein</fullName>
    </recommendedName>
</protein>
<name>A0A937X4Q9_9BACT</name>
<gene>
    <name evidence="1" type="ORF">FJZ00_11635</name>
</gene>
<proteinExistence type="predicted"/>
<accession>A0A937X4Q9</accession>
<evidence type="ECO:0000313" key="1">
    <source>
        <dbReference type="EMBL" id="MBM3275798.1"/>
    </source>
</evidence>
<sequence length="305" mass="32026">MRNLARGSTMAVVAGVGLALAASLGLVADIGLIALERARMQSAADAGALAGALGLADGEERARQAADRYVAANGGPAEGATVTFPRGGQIKVVLRKEVPLLMPSLLGSVPVPVAAGATTAADSRFVGGARPFGVPESNFTPAGSYVLKAGPQGGQHGNYRALALDGEGTPAYVDAIRHGAIRALHVADWLSTKPGNMATPTEEAIDDLMATTSIAVGRVFDEDPGCAFDNICNPQFCRRLVIAVLVDPLTYYEADGRKPVRVAGFARFYLQDRSNNGEVYGRFIDRLSDQTVAGRTLRYWSRLVQ</sequence>
<organism evidence="1 2">
    <name type="scientific">Candidatus Tanganyikabacteria bacterium</name>
    <dbReference type="NCBI Taxonomy" id="2961651"/>
    <lineage>
        <taxon>Bacteria</taxon>
        <taxon>Bacillati</taxon>
        <taxon>Candidatus Sericytochromatia</taxon>
        <taxon>Candidatus Tanganyikabacteria</taxon>
    </lineage>
</organism>